<comment type="caution">
    <text evidence="8">The sequence shown here is derived from an EMBL/GenBank/DDBJ whole genome shotgun (WGS) entry which is preliminary data.</text>
</comment>
<dbReference type="EMBL" id="JACIDR010000001">
    <property type="protein sequence ID" value="MBB3971573.1"/>
    <property type="molecule type" value="Genomic_DNA"/>
</dbReference>
<accession>A0A7W6CUY4</accession>
<dbReference type="Gene3D" id="2.40.160.20">
    <property type="match status" value="1"/>
</dbReference>
<proteinExistence type="inferred from homology"/>
<evidence type="ECO:0000259" key="7">
    <source>
        <dbReference type="Pfam" id="PF13505"/>
    </source>
</evidence>
<evidence type="ECO:0000256" key="5">
    <source>
        <dbReference type="ARBA" id="ARBA00038306"/>
    </source>
</evidence>
<dbReference type="PANTHER" id="PTHR34001">
    <property type="entry name" value="BLL7405 PROTEIN"/>
    <property type="match status" value="1"/>
</dbReference>
<dbReference type="SUPFAM" id="SSF56925">
    <property type="entry name" value="OMPA-like"/>
    <property type="match status" value="1"/>
</dbReference>
<name>A0A7W6CUY4_9HYPH</name>
<keyword evidence="2 6" id="KW-0732">Signal</keyword>
<reference evidence="8 9" key="1">
    <citation type="submission" date="2020-08" db="EMBL/GenBank/DDBJ databases">
        <title>Genomic Encyclopedia of Type Strains, Phase IV (KMG-IV): sequencing the most valuable type-strain genomes for metagenomic binning, comparative biology and taxonomic classification.</title>
        <authorList>
            <person name="Goeker M."/>
        </authorList>
    </citation>
    <scope>NUCLEOTIDE SEQUENCE [LARGE SCALE GENOMIC DNA]</scope>
    <source>
        <strain evidence="8 9">DSM 25481</strain>
    </source>
</reference>
<keyword evidence="3" id="KW-0472">Membrane</keyword>
<evidence type="ECO:0000256" key="2">
    <source>
        <dbReference type="ARBA" id="ARBA00022729"/>
    </source>
</evidence>
<evidence type="ECO:0000256" key="3">
    <source>
        <dbReference type="ARBA" id="ARBA00023136"/>
    </source>
</evidence>
<dbReference type="InterPro" id="IPR027385">
    <property type="entry name" value="Beta-barrel_OMP"/>
</dbReference>
<dbReference type="Pfam" id="PF13505">
    <property type="entry name" value="OMP_b-brl"/>
    <property type="match status" value="1"/>
</dbReference>
<evidence type="ECO:0000313" key="9">
    <source>
        <dbReference type="Proteomes" id="UP000528964"/>
    </source>
</evidence>
<dbReference type="InterPro" id="IPR011250">
    <property type="entry name" value="OMP/PagP_B-barrel"/>
</dbReference>
<feature type="signal peptide" evidence="6">
    <location>
        <begin position="1"/>
        <end position="24"/>
    </location>
</feature>
<feature type="chain" id="PRO_5030551139" evidence="6">
    <location>
        <begin position="25"/>
        <end position="227"/>
    </location>
</feature>
<evidence type="ECO:0000313" key="8">
    <source>
        <dbReference type="EMBL" id="MBB3971573.1"/>
    </source>
</evidence>
<evidence type="ECO:0000256" key="4">
    <source>
        <dbReference type="ARBA" id="ARBA00023237"/>
    </source>
</evidence>
<protein>
    <submittedName>
        <fullName evidence="8">Outer membrane immunogenic protein</fullName>
    </submittedName>
</protein>
<comment type="similarity">
    <text evidence="5">Belongs to the Omp25/RopB family.</text>
</comment>
<evidence type="ECO:0000256" key="6">
    <source>
        <dbReference type="SAM" id="SignalP"/>
    </source>
</evidence>
<evidence type="ECO:0000256" key="1">
    <source>
        <dbReference type="ARBA" id="ARBA00004442"/>
    </source>
</evidence>
<dbReference type="PANTHER" id="PTHR34001:SF3">
    <property type="entry name" value="BLL7405 PROTEIN"/>
    <property type="match status" value="1"/>
</dbReference>
<dbReference type="GO" id="GO:0009279">
    <property type="term" value="C:cell outer membrane"/>
    <property type="evidence" value="ECO:0007669"/>
    <property type="project" value="UniProtKB-SubCell"/>
</dbReference>
<dbReference type="RefSeq" id="WP_183393439.1">
    <property type="nucleotide sequence ID" value="NZ_JACIDR010000001.1"/>
</dbReference>
<keyword evidence="4" id="KW-0998">Cell outer membrane</keyword>
<dbReference type="InterPro" id="IPR051692">
    <property type="entry name" value="OMP-like"/>
</dbReference>
<dbReference type="AlphaFoldDB" id="A0A7W6CUY4"/>
<dbReference type="Proteomes" id="UP000528964">
    <property type="component" value="Unassembled WGS sequence"/>
</dbReference>
<gene>
    <name evidence="8" type="ORF">GGR24_000206</name>
</gene>
<organism evidence="8 9">
    <name type="scientific">Hansschlegelia beijingensis</name>
    <dbReference type="NCBI Taxonomy" id="1133344"/>
    <lineage>
        <taxon>Bacteria</taxon>
        <taxon>Pseudomonadati</taxon>
        <taxon>Pseudomonadota</taxon>
        <taxon>Alphaproteobacteria</taxon>
        <taxon>Hyphomicrobiales</taxon>
        <taxon>Methylopilaceae</taxon>
        <taxon>Hansschlegelia</taxon>
    </lineage>
</organism>
<keyword evidence="9" id="KW-1185">Reference proteome</keyword>
<sequence>MLRNIFVAAASAAAVAVAAPAAMAADLPAYEPAPAYAAPAPASNWSGAYIGAQAGYGWGRATNKRGAPNTKPDGAVLGAYAGYDHQFDGSPVVVGVETDLNYNNAHDTKSNAGGRIRNELNWSGATRARIGYAMDNVMVYGAAGVAYGEHKVKARVGAARSTDDKTAIGYTVGGGVEAKVADNVTARVDYRYNDYGTDSFQVPGGKVKSDLTENRLTAGVAYKFSSW</sequence>
<feature type="domain" description="Outer membrane protein beta-barrel" evidence="7">
    <location>
        <begin position="26"/>
        <end position="224"/>
    </location>
</feature>
<comment type="subcellular location">
    <subcellularLocation>
        <location evidence="1">Cell outer membrane</location>
    </subcellularLocation>
</comment>